<accession>A0A084IN65</accession>
<evidence type="ECO:0000313" key="4">
    <source>
        <dbReference type="EMBL" id="KEZ78149.1"/>
    </source>
</evidence>
<dbReference type="PROSITE" id="PS51257">
    <property type="entry name" value="PROKAR_LIPOPROTEIN"/>
    <property type="match status" value="1"/>
</dbReference>
<proteinExistence type="predicted"/>
<dbReference type="Proteomes" id="UP000028302">
    <property type="component" value="Unassembled WGS sequence"/>
</dbReference>
<dbReference type="InterPro" id="IPR006626">
    <property type="entry name" value="PbH1"/>
</dbReference>
<comment type="caution">
    <text evidence="4">The sequence shown here is derived from an EMBL/GenBank/DDBJ whole genome shotgun (WGS) entry which is preliminary data.</text>
</comment>
<dbReference type="AlphaFoldDB" id="A0A084IN65"/>
<protein>
    <recommendedName>
        <fullName evidence="3">Right handed beta helix domain-containing protein</fullName>
    </recommendedName>
</protein>
<feature type="signal peptide" evidence="2">
    <location>
        <begin position="1"/>
        <end position="30"/>
    </location>
</feature>
<dbReference type="InterPro" id="IPR012334">
    <property type="entry name" value="Pectin_lyas_fold"/>
</dbReference>
<name>A0A084IN65_SALHC</name>
<evidence type="ECO:0000259" key="3">
    <source>
        <dbReference type="Pfam" id="PF13229"/>
    </source>
</evidence>
<evidence type="ECO:0000313" key="5">
    <source>
        <dbReference type="Proteomes" id="UP000028302"/>
    </source>
</evidence>
<feature type="chain" id="PRO_5001776596" description="Right handed beta helix domain-containing protein" evidence="2">
    <location>
        <begin position="31"/>
        <end position="358"/>
    </location>
</feature>
<dbReference type="EMBL" id="APNK01000006">
    <property type="protein sequence ID" value="KEZ78149.1"/>
    <property type="molecule type" value="Genomic_DNA"/>
</dbReference>
<sequence>MRSDLMSHSRSVSRALPLIALLLTSGCAPAASPSVVTVSSLDGLQTAIDNASAGETIILAPGVYHETRAIRIAGRHDLTITGATKDYADTVIRGPGMNDPSLQSNIRLNNADGITLENLTLRDSYYHGVQVNNDSDRFTADNVRTLDNGESGFKVTSPTNASGPAAYSDKGTIENCWIGFTTTGRRGVVEGVDIVAGNGWHLLGNHFVNIRRADGGPAYAAFAKGNAHNPVFADNEVENSFIGLSFGGGGTDGVYFRNGDTRYETQGGVMRHNVIHDTDDAGIYLNKAHDFLIEGNTVLRNGPGTGAIESRFTQSTGTIRDNRVSGPIKMRDGGTAVTRNNQTVPADTHAPDPNGDAD</sequence>
<evidence type="ECO:0000256" key="1">
    <source>
        <dbReference type="SAM" id="MobiDB-lite"/>
    </source>
</evidence>
<feature type="region of interest" description="Disordered" evidence="1">
    <location>
        <begin position="323"/>
        <end position="358"/>
    </location>
</feature>
<dbReference type="STRING" id="1304275.C41B8_06177"/>
<reference evidence="4 5" key="1">
    <citation type="submission" date="2013-03" db="EMBL/GenBank/DDBJ databases">
        <title>Salinisphaera hydrothermalis C41B8 Genome Sequencing.</title>
        <authorList>
            <person name="Li C."/>
            <person name="Lai Q."/>
            <person name="Shao Z."/>
        </authorList>
    </citation>
    <scope>NUCLEOTIDE SEQUENCE [LARGE SCALE GENOMIC DNA]</scope>
    <source>
        <strain evidence="4 5">C41B8</strain>
    </source>
</reference>
<dbReference type="InterPro" id="IPR039448">
    <property type="entry name" value="Beta_helix"/>
</dbReference>
<dbReference type="Pfam" id="PF13229">
    <property type="entry name" value="Beta_helix"/>
    <property type="match status" value="1"/>
</dbReference>
<gene>
    <name evidence="4" type="ORF">C41B8_06177</name>
</gene>
<organism evidence="4 5">
    <name type="scientific">Salinisphaera hydrothermalis (strain C41B8)</name>
    <dbReference type="NCBI Taxonomy" id="1304275"/>
    <lineage>
        <taxon>Bacteria</taxon>
        <taxon>Pseudomonadati</taxon>
        <taxon>Pseudomonadota</taxon>
        <taxon>Gammaproteobacteria</taxon>
        <taxon>Salinisphaerales</taxon>
        <taxon>Salinisphaeraceae</taxon>
        <taxon>Salinisphaera</taxon>
    </lineage>
</organism>
<dbReference type="Gene3D" id="2.160.20.10">
    <property type="entry name" value="Single-stranded right-handed beta-helix, Pectin lyase-like"/>
    <property type="match status" value="1"/>
</dbReference>
<keyword evidence="2" id="KW-0732">Signal</keyword>
<dbReference type="SUPFAM" id="SSF51126">
    <property type="entry name" value="Pectin lyase-like"/>
    <property type="match status" value="1"/>
</dbReference>
<dbReference type="InterPro" id="IPR011050">
    <property type="entry name" value="Pectin_lyase_fold/virulence"/>
</dbReference>
<feature type="domain" description="Right handed beta helix" evidence="3">
    <location>
        <begin position="198"/>
        <end position="325"/>
    </location>
</feature>
<dbReference type="eggNOG" id="COG3420">
    <property type="taxonomic scope" value="Bacteria"/>
</dbReference>
<keyword evidence="5" id="KW-1185">Reference proteome</keyword>
<evidence type="ECO:0000256" key="2">
    <source>
        <dbReference type="SAM" id="SignalP"/>
    </source>
</evidence>
<dbReference type="SMART" id="SM00710">
    <property type="entry name" value="PbH1"/>
    <property type="match status" value="7"/>
</dbReference>